<dbReference type="InterPro" id="IPR000182">
    <property type="entry name" value="GNAT_dom"/>
</dbReference>
<evidence type="ECO:0000313" key="3">
    <source>
        <dbReference type="Proteomes" id="UP001589810"/>
    </source>
</evidence>
<proteinExistence type="predicted"/>
<comment type="caution">
    <text evidence="2">The sequence shown here is derived from an EMBL/GenBank/DDBJ whole genome shotgun (WGS) entry which is preliminary data.</text>
</comment>
<dbReference type="Proteomes" id="UP001589810">
    <property type="component" value="Unassembled WGS sequence"/>
</dbReference>
<dbReference type="GO" id="GO:0016746">
    <property type="term" value="F:acyltransferase activity"/>
    <property type="evidence" value="ECO:0007669"/>
    <property type="project" value="UniProtKB-KW"/>
</dbReference>
<evidence type="ECO:0000259" key="1">
    <source>
        <dbReference type="PROSITE" id="PS51186"/>
    </source>
</evidence>
<keyword evidence="2" id="KW-0012">Acyltransferase</keyword>
<keyword evidence="2" id="KW-0808">Transferase</keyword>
<dbReference type="EMBL" id="JBHLUD010000015">
    <property type="protein sequence ID" value="MFC0548136.1"/>
    <property type="molecule type" value="Genomic_DNA"/>
</dbReference>
<evidence type="ECO:0000313" key="2">
    <source>
        <dbReference type="EMBL" id="MFC0548136.1"/>
    </source>
</evidence>
<gene>
    <name evidence="2" type="ORF">ACFFH7_41980</name>
</gene>
<keyword evidence="3" id="KW-1185">Reference proteome</keyword>
<dbReference type="SUPFAM" id="SSF55729">
    <property type="entry name" value="Acyl-CoA N-acyltransferases (Nat)"/>
    <property type="match status" value="1"/>
</dbReference>
<name>A0ABV6N6B4_9PSEU</name>
<dbReference type="PROSITE" id="PS51186">
    <property type="entry name" value="GNAT"/>
    <property type="match status" value="1"/>
</dbReference>
<dbReference type="CDD" id="cd04301">
    <property type="entry name" value="NAT_SF"/>
    <property type="match status" value="1"/>
</dbReference>
<protein>
    <submittedName>
        <fullName evidence="2">GNAT family N-acetyltransferase</fullName>
        <ecNumber evidence="2">2.3.-.-</ecNumber>
    </submittedName>
</protein>
<accession>A0ABV6N6B4</accession>
<dbReference type="EC" id="2.3.-.-" evidence="2"/>
<dbReference type="Pfam" id="PF00583">
    <property type="entry name" value="Acetyltransf_1"/>
    <property type="match status" value="1"/>
</dbReference>
<dbReference type="RefSeq" id="WP_273938029.1">
    <property type="nucleotide sequence ID" value="NZ_CP097263.1"/>
</dbReference>
<sequence length="237" mass="25925">MDRDLVLAEFDRQIRRAEGEVLIEDDWAGVVATDLDETTADAAIAGHVARFAALHREWEWKHYSYDQPADLADRLLAAGFTPEPTEALLVAAIDELPTHAALPPGTELVPVTDAEAAAMFVKVHDEVFGGDYAAVGRKLLEDKENQRGFVVLAGGVPISCARVEFHRGTDFASLWGCGTLKQWRGRGLFRALVAHGTKLAADRGFRYFQADASDDSSPILQRLGFVLLATTTPFIHP</sequence>
<feature type="domain" description="N-acetyltransferase" evidence="1">
    <location>
        <begin position="106"/>
        <end position="237"/>
    </location>
</feature>
<reference evidence="2 3" key="1">
    <citation type="submission" date="2024-09" db="EMBL/GenBank/DDBJ databases">
        <authorList>
            <person name="Sun Q."/>
            <person name="Mori K."/>
        </authorList>
    </citation>
    <scope>NUCLEOTIDE SEQUENCE [LARGE SCALE GENOMIC DNA]</scope>
    <source>
        <strain evidence="2 3">TBRC 1432</strain>
    </source>
</reference>
<dbReference type="Gene3D" id="3.40.630.30">
    <property type="match status" value="1"/>
</dbReference>
<dbReference type="InterPro" id="IPR016181">
    <property type="entry name" value="Acyl_CoA_acyltransferase"/>
</dbReference>
<organism evidence="2 3">
    <name type="scientific">Kutzneria chonburiensis</name>
    <dbReference type="NCBI Taxonomy" id="1483604"/>
    <lineage>
        <taxon>Bacteria</taxon>
        <taxon>Bacillati</taxon>
        <taxon>Actinomycetota</taxon>
        <taxon>Actinomycetes</taxon>
        <taxon>Pseudonocardiales</taxon>
        <taxon>Pseudonocardiaceae</taxon>
        <taxon>Kutzneria</taxon>
    </lineage>
</organism>